<comment type="caution">
    <text evidence="1">The sequence shown here is derived from an EMBL/GenBank/DDBJ whole genome shotgun (WGS) entry which is preliminary data.</text>
</comment>
<organism evidence="1 2">
    <name type="scientific">Colocasia esculenta</name>
    <name type="common">Wild taro</name>
    <name type="synonym">Arum esculentum</name>
    <dbReference type="NCBI Taxonomy" id="4460"/>
    <lineage>
        <taxon>Eukaryota</taxon>
        <taxon>Viridiplantae</taxon>
        <taxon>Streptophyta</taxon>
        <taxon>Embryophyta</taxon>
        <taxon>Tracheophyta</taxon>
        <taxon>Spermatophyta</taxon>
        <taxon>Magnoliopsida</taxon>
        <taxon>Liliopsida</taxon>
        <taxon>Araceae</taxon>
        <taxon>Aroideae</taxon>
        <taxon>Colocasieae</taxon>
        <taxon>Colocasia</taxon>
    </lineage>
</organism>
<proteinExistence type="predicted"/>
<dbReference type="EMBL" id="NMUH01000035">
    <property type="protein sequence ID" value="MQL69365.1"/>
    <property type="molecule type" value="Genomic_DNA"/>
</dbReference>
<evidence type="ECO:0000313" key="1">
    <source>
        <dbReference type="EMBL" id="MQL69365.1"/>
    </source>
</evidence>
<protein>
    <submittedName>
        <fullName evidence="1">Uncharacterized protein</fullName>
    </submittedName>
</protein>
<dbReference type="AlphaFoldDB" id="A0A843TE92"/>
<gene>
    <name evidence="1" type="ORF">Taro_001635</name>
</gene>
<reference evidence="1" key="1">
    <citation type="submission" date="2017-07" db="EMBL/GenBank/DDBJ databases">
        <title>Taro Niue Genome Assembly and Annotation.</title>
        <authorList>
            <person name="Atibalentja N."/>
            <person name="Keating K."/>
            <person name="Fields C.J."/>
        </authorList>
    </citation>
    <scope>NUCLEOTIDE SEQUENCE</scope>
    <source>
        <strain evidence="1">Niue_2</strain>
        <tissue evidence="1">Leaf</tissue>
    </source>
</reference>
<sequence>MSSSKIILTINAQVPGGRDPKEDAHLLKTSIDRASPSDYWWVRVVSGSDGSSWEARTHFEVGFVGVVVILDDTVGVWEKQLDNLVPLRPFDYFAGRRRRGKSLAQTRMDEEEASGAPAKVLDLLRRAHDHLLGSRRRRRPQGGVAGCLMKKPEPRARPGALLTLIAWIQICSSAASAAKSTV</sequence>
<name>A0A843TE92_COLES</name>
<dbReference type="Proteomes" id="UP000652761">
    <property type="component" value="Unassembled WGS sequence"/>
</dbReference>
<evidence type="ECO:0000313" key="2">
    <source>
        <dbReference type="Proteomes" id="UP000652761"/>
    </source>
</evidence>
<keyword evidence="2" id="KW-1185">Reference proteome</keyword>
<accession>A0A843TE92</accession>